<protein>
    <submittedName>
        <fullName evidence="2">Uncharacterized protein</fullName>
    </submittedName>
</protein>
<sequence>MHMASGPAYTSNYSKFAQVPGSNNVRGVRTQSRLRQLNTSQSQQFLENKILQDRMLRMNHDINHTGLGNTHNPKHISEVLASRQSRNQQHGSNFSFMSRRNKSNTSQQYLQMNPNHTLRVGSHTARVFDSSKKPQTSVQIRRDYSPSKGQNDHFSNLNTKNIAADLDEKIKQKENLFNSHYNTQTNFYQVKIQVSYCYLDSRLRISICQGYKQQGQVDATNAL</sequence>
<evidence type="ECO:0000256" key="1">
    <source>
        <dbReference type="SAM" id="MobiDB-lite"/>
    </source>
</evidence>
<feature type="region of interest" description="Disordered" evidence="1">
    <location>
        <begin position="125"/>
        <end position="158"/>
    </location>
</feature>
<reference evidence="2 3" key="1">
    <citation type="submission" date="2014-06" db="EMBL/GenBank/DDBJ databases">
        <authorList>
            <person name="Swart Estienne"/>
        </authorList>
    </citation>
    <scope>NUCLEOTIDE SEQUENCE [LARGE SCALE GENOMIC DNA]</scope>
    <source>
        <strain evidence="2 3">130c</strain>
    </source>
</reference>
<dbReference type="InParanoid" id="A0A078ALT3"/>
<dbReference type="EMBL" id="CCKQ01011748">
    <property type="protein sequence ID" value="CDW83320.1"/>
    <property type="molecule type" value="Genomic_DNA"/>
</dbReference>
<proteinExistence type="predicted"/>
<evidence type="ECO:0000313" key="3">
    <source>
        <dbReference type="Proteomes" id="UP000039865"/>
    </source>
</evidence>
<accession>A0A078ALT3</accession>
<feature type="region of interest" description="Disordered" evidence="1">
    <location>
        <begin position="1"/>
        <end position="20"/>
    </location>
</feature>
<dbReference type="Proteomes" id="UP000039865">
    <property type="component" value="Unassembled WGS sequence"/>
</dbReference>
<dbReference type="AlphaFoldDB" id="A0A078ALT3"/>
<feature type="region of interest" description="Disordered" evidence="1">
    <location>
        <begin position="83"/>
        <end position="106"/>
    </location>
</feature>
<feature type="compositionally biased region" description="Polar residues" evidence="1">
    <location>
        <begin position="8"/>
        <end position="20"/>
    </location>
</feature>
<organism evidence="2 3">
    <name type="scientific">Stylonychia lemnae</name>
    <name type="common">Ciliate</name>
    <dbReference type="NCBI Taxonomy" id="5949"/>
    <lineage>
        <taxon>Eukaryota</taxon>
        <taxon>Sar</taxon>
        <taxon>Alveolata</taxon>
        <taxon>Ciliophora</taxon>
        <taxon>Intramacronucleata</taxon>
        <taxon>Spirotrichea</taxon>
        <taxon>Stichotrichia</taxon>
        <taxon>Sporadotrichida</taxon>
        <taxon>Oxytrichidae</taxon>
        <taxon>Stylonychinae</taxon>
        <taxon>Stylonychia</taxon>
    </lineage>
</organism>
<name>A0A078ALT3_STYLE</name>
<feature type="compositionally biased region" description="Polar residues" evidence="1">
    <location>
        <begin position="147"/>
        <end position="158"/>
    </location>
</feature>
<evidence type="ECO:0000313" key="2">
    <source>
        <dbReference type="EMBL" id="CDW83320.1"/>
    </source>
</evidence>
<keyword evidence="3" id="KW-1185">Reference proteome</keyword>
<gene>
    <name evidence="2" type="primary">Contig19687.g20879</name>
    <name evidence="2" type="ORF">STYLEM_12363</name>
</gene>